<dbReference type="PRINTS" id="PR00173">
    <property type="entry name" value="EDTRNSPORT"/>
</dbReference>
<dbReference type="AlphaFoldDB" id="A0A3A6QI92"/>
<keyword evidence="7 9" id="KW-0472">Membrane</keyword>
<comment type="subcellular location">
    <subcellularLocation>
        <location evidence="1">Cell membrane</location>
        <topology evidence="1">Multi-pass membrane protein</topology>
    </subcellularLocation>
</comment>
<dbReference type="GO" id="GO:0005886">
    <property type="term" value="C:plasma membrane"/>
    <property type="evidence" value="ECO:0007669"/>
    <property type="project" value="UniProtKB-SubCell"/>
</dbReference>
<feature type="transmembrane region" description="Helical" evidence="9">
    <location>
        <begin position="52"/>
        <end position="70"/>
    </location>
</feature>
<proteinExistence type="predicted"/>
<keyword evidence="2" id="KW-0813">Transport</keyword>
<sequence length="432" mass="45381">MITKTPMSLTSRVIIGMVTGILTGFAIRALFADNGFVDAYIVNGLFEVGGKIFIASLKMLVVPLVFVSLVCGTSALKDLSTLGRMGGKTLAFYITTTAIAITLALTMGTLFQPGSGADLTAVSTFTSAQAPSLGQVIIDMFPTNPISAMAEGKTLQVIVFAVLFGVAISIAGEAGERIASIFSDLNEVIMKLVALLMNLAPYGVFFLMAKLFTGLGLGAIINLAEYFLVLAGTLLLHGFVTYSLMLKGFTGLSPVTFLKKMEDAIMFAFSTASSNATIPVTMETVKNRMGVDNRIASFTVPLGATVNMDGTAIMQGVATAFIAQAFNIDLTMGDYLTVILTATLASIGTAGVPGVGLVMLAMVLNQVGLPLEGIALIMGVDRLLDMIRTAVNITGDSAVSVIVAKSEDALDESRFNDPHAGEKEEEVHLSHR</sequence>
<accession>A0A3A6QI92</accession>
<evidence type="ECO:0000256" key="9">
    <source>
        <dbReference type="SAM" id="Phobius"/>
    </source>
</evidence>
<feature type="region of interest" description="Disordered" evidence="8">
    <location>
        <begin position="413"/>
        <end position="432"/>
    </location>
</feature>
<dbReference type="Gene3D" id="1.10.3860.10">
    <property type="entry name" value="Sodium:dicarboxylate symporter"/>
    <property type="match status" value="1"/>
</dbReference>
<keyword evidence="11" id="KW-1185">Reference proteome</keyword>
<evidence type="ECO:0000256" key="5">
    <source>
        <dbReference type="ARBA" id="ARBA00022847"/>
    </source>
</evidence>
<dbReference type="EMBL" id="QVMU01000027">
    <property type="protein sequence ID" value="RJX66562.1"/>
    <property type="molecule type" value="Genomic_DNA"/>
</dbReference>
<evidence type="ECO:0000313" key="10">
    <source>
        <dbReference type="EMBL" id="RJX66562.1"/>
    </source>
</evidence>
<dbReference type="GO" id="GO:0006835">
    <property type="term" value="P:dicarboxylic acid transport"/>
    <property type="evidence" value="ECO:0007669"/>
    <property type="project" value="TreeGrafter"/>
</dbReference>
<feature type="transmembrane region" description="Helical" evidence="9">
    <location>
        <begin position="226"/>
        <end position="244"/>
    </location>
</feature>
<gene>
    <name evidence="10" type="ORF">DZ860_19990</name>
</gene>
<keyword evidence="3" id="KW-1003">Cell membrane</keyword>
<dbReference type="InterPro" id="IPR001991">
    <property type="entry name" value="Na-dicarboxylate_symporter"/>
</dbReference>
<feature type="transmembrane region" description="Helical" evidence="9">
    <location>
        <begin position="192"/>
        <end position="220"/>
    </location>
</feature>
<dbReference type="PANTHER" id="PTHR42865">
    <property type="entry name" value="PROTON/GLUTAMATE-ASPARTATE SYMPORTER"/>
    <property type="match status" value="1"/>
</dbReference>
<keyword evidence="6 9" id="KW-1133">Transmembrane helix</keyword>
<feature type="transmembrane region" description="Helical" evidence="9">
    <location>
        <begin position="90"/>
        <end position="111"/>
    </location>
</feature>
<evidence type="ECO:0000256" key="4">
    <source>
        <dbReference type="ARBA" id="ARBA00022692"/>
    </source>
</evidence>
<reference evidence="10 11" key="1">
    <citation type="submission" date="2018-08" db="EMBL/GenBank/DDBJ databases">
        <title>Vibrio isolated from the Eastern China Marginal Seas.</title>
        <authorList>
            <person name="Li Y."/>
        </authorList>
    </citation>
    <scope>NUCLEOTIDE SEQUENCE [LARGE SCALE GENOMIC DNA]</scope>
    <source>
        <strain evidence="10 11">BEI233</strain>
    </source>
</reference>
<dbReference type="SUPFAM" id="SSF118215">
    <property type="entry name" value="Proton glutamate symport protein"/>
    <property type="match status" value="1"/>
</dbReference>
<dbReference type="InterPro" id="IPR036458">
    <property type="entry name" value="Na:dicarbo_symporter_sf"/>
</dbReference>
<evidence type="ECO:0000256" key="1">
    <source>
        <dbReference type="ARBA" id="ARBA00004651"/>
    </source>
</evidence>
<comment type="caution">
    <text evidence="10">The sequence shown here is derived from an EMBL/GenBank/DDBJ whole genome shotgun (WGS) entry which is preliminary data.</text>
</comment>
<evidence type="ECO:0000256" key="3">
    <source>
        <dbReference type="ARBA" id="ARBA00022475"/>
    </source>
</evidence>
<feature type="transmembrane region" description="Helical" evidence="9">
    <location>
        <begin position="12"/>
        <end position="32"/>
    </location>
</feature>
<dbReference type="FunFam" id="1.10.3860.10:FF:000001">
    <property type="entry name" value="C4-dicarboxylate transport protein"/>
    <property type="match status" value="1"/>
</dbReference>
<dbReference type="PANTHER" id="PTHR42865:SF7">
    <property type="entry name" value="PROTON_GLUTAMATE-ASPARTATE SYMPORTER"/>
    <property type="match status" value="1"/>
</dbReference>
<feature type="transmembrane region" description="Helical" evidence="9">
    <location>
        <begin position="154"/>
        <end position="171"/>
    </location>
</feature>
<dbReference type="Pfam" id="PF00375">
    <property type="entry name" value="SDF"/>
    <property type="match status" value="1"/>
</dbReference>
<evidence type="ECO:0000256" key="8">
    <source>
        <dbReference type="SAM" id="MobiDB-lite"/>
    </source>
</evidence>
<organism evidence="10 11">
    <name type="scientific">Vibrio sinensis</name>
    <dbReference type="NCBI Taxonomy" id="2302434"/>
    <lineage>
        <taxon>Bacteria</taxon>
        <taxon>Pseudomonadati</taxon>
        <taxon>Pseudomonadota</taxon>
        <taxon>Gammaproteobacteria</taxon>
        <taxon>Vibrionales</taxon>
        <taxon>Vibrionaceae</taxon>
        <taxon>Vibrio</taxon>
    </lineage>
</organism>
<evidence type="ECO:0000256" key="7">
    <source>
        <dbReference type="ARBA" id="ARBA00023136"/>
    </source>
</evidence>
<feature type="transmembrane region" description="Helical" evidence="9">
    <location>
        <begin position="335"/>
        <end position="352"/>
    </location>
</feature>
<dbReference type="Proteomes" id="UP000273252">
    <property type="component" value="Unassembled WGS sequence"/>
</dbReference>
<keyword evidence="4 9" id="KW-0812">Transmembrane</keyword>
<feature type="transmembrane region" description="Helical" evidence="9">
    <location>
        <begin position="302"/>
        <end position="323"/>
    </location>
</feature>
<dbReference type="OrthoDB" id="9766690at2"/>
<dbReference type="GO" id="GO:0015293">
    <property type="term" value="F:symporter activity"/>
    <property type="evidence" value="ECO:0007669"/>
    <property type="project" value="UniProtKB-KW"/>
</dbReference>
<evidence type="ECO:0000313" key="11">
    <source>
        <dbReference type="Proteomes" id="UP000273252"/>
    </source>
</evidence>
<name>A0A3A6QI92_9VIBR</name>
<protein>
    <submittedName>
        <fullName evidence="10">Dicarboxylate/amino acid:cation symporter</fullName>
    </submittedName>
</protein>
<evidence type="ECO:0000256" key="2">
    <source>
        <dbReference type="ARBA" id="ARBA00022448"/>
    </source>
</evidence>
<dbReference type="RefSeq" id="WP_120034657.1">
    <property type="nucleotide sequence ID" value="NZ_QVMU01000027.1"/>
</dbReference>
<evidence type="ECO:0000256" key="6">
    <source>
        <dbReference type="ARBA" id="ARBA00022989"/>
    </source>
</evidence>
<keyword evidence="5" id="KW-0769">Symport</keyword>